<proteinExistence type="predicted"/>
<dbReference type="AlphaFoldDB" id="A0A9Q1CEF6"/>
<evidence type="ECO:0000313" key="2">
    <source>
        <dbReference type="Proteomes" id="UP001152320"/>
    </source>
</evidence>
<dbReference type="EMBL" id="JAIZAY010000004">
    <property type="protein sequence ID" value="KAJ8043446.1"/>
    <property type="molecule type" value="Genomic_DNA"/>
</dbReference>
<reference evidence="1" key="1">
    <citation type="submission" date="2021-10" db="EMBL/GenBank/DDBJ databases">
        <title>Tropical sea cucumber genome reveals ecological adaptation and Cuvierian tubules defense mechanism.</title>
        <authorList>
            <person name="Chen T."/>
        </authorList>
    </citation>
    <scope>NUCLEOTIDE SEQUENCE</scope>
    <source>
        <strain evidence="1">Nanhai2018</strain>
        <tissue evidence="1">Muscle</tissue>
    </source>
</reference>
<accession>A0A9Q1CEF6</accession>
<protein>
    <submittedName>
        <fullName evidence="1">Uncharacterized protein</fullName>
    </submittedName>
</protein>
<sequence>MTLHKTKIQLPVPSSPGIAHILVNNIDVCSIDWCITFSSTADAEDSGVDVHPPDTCNSNHIKVGDYVAVIYGDRWFPGEVTKVIAEKCLVNFMMDKGENKFVWPVKKEELLVAKAGIFTRLDHPPIPVSTRYLGFDPALYRSVTARVATYLLENRNVMVNMAEP</sequence>
<dbReference type="Proteomes" id="UP001152320">
    <property type="component" value="Chromosome 4"/>
</dbReference>
<gene>
    <name evidence="1" type="ORF">HOLleu_10527</name>
</gene>
<name>A0A9Q1CEF6_HOLLE</name>
<organism evidence="1 2">
    <name type="scientific">Holothuria leucospilota</name>
    <name type="common">Black long sea cucumber</name>
    <name type="synonym">Mertensiothuria leucospilota</name>
    <dbReference type="NCBI Taxonomy" id="206669"/>
    <lineage>
        <taxon>Eukaryota</taxon>
        <taxon>Metazoa</taxon>
        <taxon>Echinodermata</taxon>
        <taxon>Eleutherozoa</taxon>
        <taxon>Echinozoa</taxon>
        <taxon>Holothuroidea</taxon>
        <taxon>Aspidochirotacea</taxon>
        <taxon>Aspidochirotida</taxon>
        <taxon>Holothuriidae</taxon>
        <taxon>Holothuria</taxon>
    </lineage>
</organism>
<comment type="caution">
    <text evidence="1">The sequence shown here is derived from an EMBL/GenBank/DDBJ whole genome shotgun (WGS) entry which is preliminary data.</text>
</comment>
<keyword evidence="2" id="KW-1185">Reference proteome</keyword>
<evidence type="ECO:0000313" key="1">
    <source>
        <dbReference type="EMBL" id="KAJ8043446.1"/>
    </source>
</evidence>
<dbReference type="OrthoDB" id="6629409at2759"/>